<feature type="region of interest" description="Disordered" evidence="1">
    <location>
        <begin position="475"/>
        <end position="509"/>
    </location>
</feature>
<dbReference type="SUPFAM" id="SSF46689">
    <property type="entry name" value="Homeodomain-like"/>
    <property type="match status" value="1"/>
</dbReference>
<dbReference type="Pfam" id="PF00665">
    <property type="entry name" value="rve"/>
    <property type="match status" value="1"/>
</dbReference>
<dbReference type="Gene3D" id="2.30.30.130">
    <property type="entry name" value="Transposase, Mu, C-terminal"/>
    <property type="match status" value="1"/>
</dbReference>
<organism evidence="3 4">
    <name type="scientific">Streptosporangium oxazolinicum</name>
    <dbReference type="NCBI Taxonomy" id="909287"/>
    <lineage>
        <taxon>Bacteria</taxon>
        <taxon>Bacillati</taxon>
        <taxon>Actinomycetota</taxon>
        <taxon>Actinomycetes</taxon>
        <taxon>Streptosporangiales</taxon>
        <taxon>Streptosporangiaceae</taxon>
        <taxon>Streptosporangium</taxon>
    </lineage>
</organism>
<gene>
    <name evidence="3" type="ORF">GCM10022252_00760</name>
</gene>
<name>A0ABP8A7F4_9ACTN</name>
<evidence type="ECO:0000259" key="2">
    <source>
        <dbReference type="PROSITE" id="PS50994"/>
    </source>
</evidence>
<evidence type="ECO:0000313" key="3">
    <source>
        <dbReference type="EMBL" id="GAA4179367.1"/>
    </source>
</evidence>
<dbReference type="EMBL" id="BAABAQ010000001">
    <property type="protein sequence ID" value="GAA4179367.1"/>
    <property type="molecule type" value="Genomic_DNA"/>
</dbReference>
<dbReference type="InterPro" id="IPR009004">
    <property type="entry name" value="Transposase_Mu_C"/>
</dbReference>
<dbReference type="InterPro" id="IPR009057">
    <property type="entry name" value="Homeodomain-like_sf"/>
</dbReference>
<dbReference type="Proteomes" id="UP001501251">
    <property type="component" value="Unassembled WGS sequence"/>
</dbReference>
<dbReference type="InterPro" id="IPR001584">
    <property type="entry name" value="Integrase_cat-core"/>
</dbReference>
<feature type="region of interest" description="Disordered" evidence="1">
    <location>
        <begin position="1"/>
        <end position="22"/>
    </location>
</feature>
<feature type="domain" description="Integrase catalytic" evidence="2">
    <location>
        <begin position="169"/>
        <end position="358"/>
    </location>
</feature>
<protein>
    <submittedName>
        <fullName evidence="3">Mu transposase C-terminal domain-containing protein</fullName>
    </submittedName>
</protein>
<dbReference type="Gene3D" id="1.10.10.60">
    <property type="entry name" value="Homeodomain-like"/>
    <property type="match status" value="1"/>
</dbReference>
<feature type="compositionally biased region" description="Pro residues" evidence="1">
    <location>
        <begin position="481"/>
        <end position="499"/>
    </location>
</feature>
<dbReference type="Pfam" id="PF09299">
    <property type="entry name" value="Mu-transpos_C"/>
    <property type="match status" value="1"/>
</dbReference>
<dbReference type="Gene3D" id="3.30.420.10">
    <property type="entry name" value="Ribonuclease H-like superfamily/Ribonuclease H"/>
    <property type="match status" value="1"/>
</dbReference>
<dbReference type="SUPFAM" id="SSF50610">
    <property type="entry name" value="mu transposase, C-terminal domain"/>
    <property type="match status" value="1"/>
</dbReference>
<dbReference type="PANTHER" id="PTHR35004:SF6">
    <property type="entry name" value="TRANSPOSASE"/>
    <property type="match status" value="1"/>
</dbReference>
<accession>A0ABP8A7F4</accession>
<dbReference type="InterPro" id="IPR015378">
    <property type="entry name" value="Transposase-like_Mu_C"/>
</dbReference>
<proteinExistence type="predicted"/>
<sequence length="509" mass="57568">MTSLAANQPEDPPQPLTTPPALTELTEPQRQSAMDRLMILRPHLDDAVPIVRLAETAGIPERTLRRWLSAYRRDGLTGLARQPRADKGRRRIPDELVLLIEGLALRRPRPSIATVHRHSAEVAAQRGWPIPSYATVYDITHRLDPALSVLAHEGTARYRELFDLIHRRQAERPNQIWQADHTQLDLWVITPSGKPGRPWLTVIEDDYSRAVAGYAVNLSAPSALTTALAFRQAIWRKAEPDWHVCGIPEAFHVDHGSDFTSVHLEQVMADLRTRPFFSLPGQPRGRGKVERLFRTVNQQCLAHLPGYAPRGTPDRAGRAQLSLAELEEAIGRFVREVYNLTPHSETGAPPQQRWESGSFLPRLPGSLEQLDLLLLTVAKPRTIHPDGIHFQSLRYLDPLLAAYVGERVIIRYDPRDMAEVRVFHREQFLCQAICPELASRTISLKDITAARNARRRDLRSQLRERASVVDRLIDVHRPSPSDLPLPEAPAADPAPPVPARPRLKRYREE</sequence>
<evidence type="ECO:0000313" key="4">
    <source>
        <dbReference type="Proteomes" id="UP001501251"/>
    </source>
</evidence>
<reference evidence="4" key="1">
    <citation type="journal article" date="2019" name="Int. J. Syst. Evol. Microbiol.">
        <title>The Global Catalogue of Microorganisms (GCM) 10K type strain sequencing project: providing services to taxonomists for standard genome sequencing and annotation.</title>
        <authorList>
            <consortium name="The Broad Institute Genomics Platform"/>
            <consortium name="The Broad Institute Genome Sequencing Center for Infectious Disease"/>
            <person name="Wu L."/>
            <person name="Ma J."/>
        </authorList>
    </citation>
    <scope>NUCLEOTIDE SEQUENCE [LARGE SCALE GENOMIC DNA]</scope>
    <source>
        <strain evidence="4">JCM 17388</strain>
    </source>
</reference>
<dbReference type="SUPFAM" id="SSF53098">
    <property type="entry name" value="Ribonuclease H-like"/>
    <property type="match status" value="1"/>
</dbReference>
<keyword evidence="4" id="KW-1185">Reference proteome</keyword>
<dbReference type="InterPro" id="IPR012337">
    <property type="entry name" value="RNaseH-like_sf"/>
</dbReference>
<dbReference type="InterPro" id="IPR036397">
    <property type="entry name" value="RNaseH_sf"/>
</dbReference>
<dbReference type="PROSITE" id="PS50994">
    <property type="entry name" value="INTEGRASE"/>
    <property type="match status" value="1"/>
</dbReference>
<dbReference type="PANTHER" id="PTHR35004">
    <property type="entry name" value="TRANSPOSASE RV3428C-RELATED"/>
    <property type="match status" value="1"/>
</dbReference>
<comment type="caution">
    <text evidence="3">The sequence shown here is derived from an EMBL/GenBank/DDBJ whole genome shotgun (WGS) entry which is preliminary data.</text>
</comment>
<evidence type="ECO:0000256" key="1">
    <source>
        <dbReference type="SAM" id="MobiDB-lite"/>
    </source>
</evidence>
<dbReference type="RefSeq" id="WP_344913619.1">
    <property type="nucleotide sequence ID" value="NZ_BAABAQ010000001.1"/>
</dbReference>